<dbReference type="AlphaFoldDB" id="M3GXI3"/>
<dbReference type="InterPro" id="IPR012263">
    <property type="entry name" value="M_m6A_EcoRV"/>
</dbReference>
<sequence>MKAIRSPLFYVGDKYKLMGQLGELFPKKIERFIEPFVGGGSVFLNTKAKEYLANDIDTNIINLHKTLSKFDIDELFSKLSEIISSYGLSFSLNGKIAPDELKKRYIKTYYAKYNKTAYEALRADYNKDQTNMLYLYLLLIYGFNRIIRFNSNGLFNLPVGNVDFNANVYEALKNYTNFMSKNKISFSNLDYIDFLNSVKFKKDDYVYLDPPYLISNSEYNKLWSKFDETILYETLDRLDKKGIKFGITNLVNHKGQTNEIIKSWSKKYKIYNITSNYISFNDNTIKADSKEIFVTNYIRK</sequence>
<dbReference type="PROSITE" id="PS00092">
    <property type="entry name" value="N6_MTASE"/>
    <property type="match status" value="1"/>
</dbReference>
<keyword evidence="3 7" id="KW-0489">Methyltransferase</keyword>
<dbReference type="STRING" id="1073353.H740_08081"/>
<evidence type="ECO:0000256" key="6">
    <source>
        <dbReference type="ARBA" id="ARBA00047942"/>
    </source>
</evidence>
<dbReference type="InterPro" id="IPR023095">
    <property type="entry name" value="Ade_MeTrfase_dom_2"/>
</dbReference>
<dbReference type="InterPro" id="IPR029063">
    <property type="entry name" value="SAM-dependent_MTases_sf"/>
</dbReference>
<keyword evidence="4 7" id="KW-0808">Transferase</keyword>
<dbReference type="EC" id="2.1.1.72" evidence="2 7"/>
<comment type="caution">
    <text evidence="8">The sequence shown here is derived from an EMBL/GenBank/DDBJ whole genome shotgun (WGS) entry which is preliminary data.</text>
</comment>
<comment type="similarity">
    <text evidence="1 7">Belongs to the N(4)/N(6)-methyltransferase family.</text>
</comment>
<proteinExistence type="inferred from homology"/>
<gene>
    <name evidence="8" type="ORF">H740_08081</name>
</gene>
<keyword evidence="5 7" id="KW-0949">S-adenosyl-L-methionine</keyword>
<dbReference type="OrthoDB" id="9805629at2"/>
<evidence type="ECO:0000256" key="2">
    <source>
        <dbReference type="ARBA" id="ARBA00011900"/>
    </source>
</evidence>
<reference evidence="8 9" key="1">
    <citation type="submission" date="2013-02" db="EMBL/GenBank/DDBJ databases">
        <title>Co-occurrence of anaerobic bacteria in colorectal carcinomas.</title>
        <authorList>
            <person name="Holt R.A."/>
            <person name="Warren R.L."/>
            <person name="Allen-Vercoe E."/>
            <person name="Pleasance S."/>
            <person name="Freeman D.J."/>
            <person name="Watson P."/>
            <person name="Moore R."/>
            <person name="Cochrane K."/>
        </authorList>
    </citation>
    <scope>NUCLEOTIDE SEQUENCE [LARGE SCALE GENOMIC DNA]</scope>
    <source>
        <strain evidence="8 9">CC57C</strain>
    </source>
</reference>
<dbReference type="SUPFAM" id="SSF53335">
    <property type="entry name" value="S-adenosyl-L-methionine-dependent methyltransferases"/>
    <property type="match status" value="1"/>
</dbReference>
<evidence type="ECO:0000256" key="5">
    <source>
        <dbReference type="ARBA" id="ARBA00022691"/>
    </source>
</evidence>
<dbReference type="GO" id="GO:1904047">
    <property type="term" value="F:S-adenosyl-L-methionine binding"/>
    <property type="evidence" value="ECO:0007669"/>
    <property type="project" value="TreeGrafter"/>
</dbReference>
<dbReference type="PATRIC" id="fig|1073353.3.peg.1730"/>
<dbReference type="GO" id="GO:0009307">
    <property type="term" value="P:DNA restriction-modification system"/>
    <property type="evidence" value="ECO:0007669"/>
    <property type="project" value="InterPro"/>
</dbReference>
<dbReference type="InterPro" id="IPR012327">
    <property type="entry name" value="MeTrfase_D12"/>
</dbReference>
<dbReference type="Proteomes" id="UP000011782">
    <property type="component" value="Unassembled WGS sequence"/>
</dbReference>
<dbReference type="GO" id="GO:0006298">
    <property type="term" value="P:mismatch repair"/>
    <property type="evidence" value="ECO:0007669"/>
    <property type="project" value="TreeGrafter"/>
</dbReference>
<dbReference type="NCBIfam" id="TIGR00571">
    <property type="entry name" value="dam"/>
    <property type="match status" value="1"/>
</dbReference>
<dbReference type="InterPro" id="IPR002052">
    <property type="entry name" value="DNA_methylase_N6_adenine_CS"/>
</dbReference>
<evidence type="ECO:0000256" key="4">
    <source>
        <dbReference type="ARBA" id="ARBA00022679"/>
    </source>
</evidence>
<evidence type="ECO:0000256" key="7">
    <source>
        <dbReference type="RuleBase" id="RU361257"/>
    </source>
</evidence>
<dbReference type="GO" id="GO:0009007">
    <property type="term" value="F:site-specific DNA-methyltransferase (adenine-specific) activity"/>
    <property type="evidence" value="ECO:0007669"/>
    <property type="project" value="UniProtKB-UniRule"/>
</dbReference>
<evidence type="ECO:0000313" key="8">
    <source>
        <dbReference type="EMBL" id="EMG30140.1"/>
    </source>
</evidence>
<name>M3GXI3_9BACT</name>
<dbReference type="Pfam" id="PF02086">
    <property type="entry name" value="MethyltransfD12"/>
    <property type="match status" value="1"/>
</dbReference>
<evidence type="ECO:0000256" key="3">
    <source>
        <dbReference type="ARBA" id="ARBA00022603"/>
    </source>
</evidence>
<dbReference type="RefSeq" id="WP_002953027.1">
    <property type="nucleotide sequence ID" value="NZ_AOTD01000208.1"/>
</dbReference>
<dbReference type="GO" id="GO:0032259">
    <property type="term" value="P:methylation"/>
    <property type="evidence" value="ECO:0007669"/>
    <property type="project" value="UniProtKB-KW"/>
</dbReference>
<dbReference type="EMBL" id="AOTD01000208">
    <property type="protein sequence ID" value="EMG30140.1"/>
    <property type="molecule type" value="Genomic_DNA"/>
</dbReference>
<dbReference type="Gene3D" id="3.40.50.150">
    <property type="entry name" value="Vaccinia Virus protein VP39"/>
    <property type="match status" value="1"/>
</dbReference>
<dbReference type="Gene3D" id="1.10.1020.10">
    <property type="entry name" value="Adenine-specific Methyltransferase, Domain 2"/>
    <property type="match status" value="1"/>
</dbReference>
<dbReference type="PANTHER" id="PTHR30481">
    <property type="entry name" value="DNA ADENINE METHYLASE"/>
    <property type="match status" value="1"/>
</dbReference>
<dbReference type="PIRSF" id="PIRSF000398">
    <property type="entry name" value="M_m6A_EcoRV"/>
    <property type="match status" value="1"/>
</dbReference>
<evidence type="ECO:0000256" key="1">
    <source>
        <dbReference type="ARBA" id="ARBA00006594"/>
    </source>
</evidence>
<organism evidence="8 9">
    <name type="scientific">Campylobacter showae CC57C</name>
    <dbReference type="NCBI Taxonomy" id="1073353"/>
    <lineage>
        <taxon>Bacteria</taxon>
        <taxon>Pseudomonadati</taxon>
        <taxon>Campylobacterota</taxon>
        <taxon>Epsilonproteobacteria</taxon>
        <taxon>Campylobacterales</taxon>
        <taxon>Campylobacteraceae</taxon>
        <taxon>Campylobacter</taxon>
    </lineage>
</organism>
<dbReference type="PANTHER" id="PTHR30481:SF3">
    <property type="entry name" value="DNA ADENINE METHYLASE"/>
    <property type="match status" value="1"/>
</dbReference>
<comment type="catalytic activity">
    <reaction evidence="6 7">
        <text>a 2'-deoxyadenosine in DNA + S-adenosyl-L-methionine = an N(6)-methyl-2'-deoxyadenosine in DNA + S-adenosyl-L-homocysteine + H(+)</text>
        <dbReference type="Rhea" id="RHEA:15197"/>
        <dbReference type="Rhea" id="RHEA-COMP:12418"/>
        <dbReference type="Rhea" id="RHEA-COMP:12419"/>
        <dbReference type="ChEBI" id="CHEBI:15378"/>
        <dbReference type="ChEBI" id="CHEBI:57856"/>
        <dbReference type="ChEBI" id="CHEBI:59789"/>
        <dbReference type="ChEBI" id="CHEBI:90615"/>
        <dbReference type="ChEBI" id="CHEBI:90616"/>
        <dbReference type="EC" id="2.1.1.72"/>
    </reaction>
</comment>
<protein>
    <recommendedName>
        <fullName evidence="2 7">Site-specific DNA-methyltransferase (adenine-specific)</fullName>
        <ecNumber evidence="2 7">2.1.1.72</ecNumber>
    </recommendedName>
</protein>
<dbReference type="PRINTS" id="PR00505">
    <property type="entry name" value="D12N6MTFRASE"/>
</dbReference>
<evidence type="ECO:0000313" key="9">
    <source>
        <dbReference type="Proteomes" id="UP000011782"/>
    </source>
</evidence>
<accession>M3GXI3</accession>
<dbReference type="GO" id="GO:0043565">
    <property type="term" value="F:sequence-specific DNA binding"/>
    <property type="evidence" value="ECO:0007669"/>
    <property type="project" value="TreeGrafter"/>
</dbReference>